<proteinExistence type="predicted"/>
<accession>A0A2K1JZG6</accession>
<evidence type="ECO:0000313" key="4">
    <source>
        <dbReference type="Proteomes" id="UP000006727"/>
    </source>
</evidence>
<feature type="signal peptide" evidence="1">
    <location>
        <begin position="1"/>
        <end position="18"/>
    </location>
</feature>
<organism evidence="2">
    <name type="scientific">Physcomitrium patens</name>
    <name type="common">Spreading-leaved earth moss</name>
    <name type="synonym">Physcomitrella patens</name>
    <dbReference type="NCBI Taxonomy" id="3218"/>
    <lineage>
        <taxon>Eukaryota</taxon>
        <taxon>Viridiplantae</taxon>
        <taxon>Streptophyta</taxon>
        <taxon>Embryophyta</taxon>
        <taxon>Bryophyta</taxon>
        <taxon>Bryophytina</taxon>
        <taxon>Bryopsida</taxon>
        <taxon>Funariidae</taxon>
        <taxon>Funariales</taxon>
        <taxon>Funariaceae</taxon>
        <taxon>Physcomitrium</taxon>
    </lineage>
</organism>
<gene>
    <name evidence="2" type="ORF">PHYPA_014044</name>
</gene>
<protein>
    <submittedName>
        <fullName evidence="2 3">Uncharacterized protein</fullName>
    </submittedName>
</protein>
<evidence type="ECO:0000313" key="3">
    <source>
        <dbReference type="EnsemblPlants" id="PAC:32902224.CDS.1"/>
    </source>
</evidence>
<reference evidence="2 4" key="1">
    <citation type="journal article" date="2008" name="Science">
        <title>The Physcomitrella genome reveals evolutionary insights into the conquest of land by plants.</title>
        <authorList>
            <person name="Rensing S."/>
            <person name="Lang D."/>
            <person name="Zimmer A."/>
            <person name="Terry A."/>
            <person name="Salamov A."/>
            <person name="Shapiro H."/>
            <person name="Nishiyama T."/>
            <person name="Perroud P.-F."/>
            <person name="Lindquist E."/>
            <person name="Kamisugi Y."/>
            <person name="Tanahashi T."/>
            <person name="Sakakibara K."/>
            <person name="Fujita T."/>
            <person name="Oishi K."/>
            <person name="Shin-I T."/>
            <person name="Kuroki Y."/>
            <person name="Toyoda A."/>
            <person name="Suzuki Y."/>
            <person name="Hashimoto A."/>
            <person name="Yamaguchi K."/>
            <person name="Sugano A."/>
            <person name="Kohara Y."/>
            <person name="Fujiyama A."/>
            <person name="Anterola A."/>
            <person name="Aoki S."/>
            <person name="Ashton N."/>
            <person name="Barbazuk W.B."/>
            <person name="Barker E."/>
            <person name="Bennetzen J."/>
            <person name="Bezanilla M."/>
            <person name="Blankenship R."/>
            <person name="Cho S.H."/>
            <person name="Dutcher S."/>
            <person name="Estelle M."/>
            <person name="Fawcett J.A."/>
            <person name="Gundlach H."/>
            <person name="Hanada K."/>
            <person name="Heyl A."/>
            <person name="Hicks K.A."/>
            <person name="Hugh J."/>
            <person name="Lohr M."/>
            <person name="Mayer K."/>
            <person name="Melkozernov A."/>
            <person name="Murata T."/>
            <person name="Nelson D."/>
            <person name="Pils B."/>
            <person name="Prigge M."/>
            <person name="Reiss B."/>
            <person name="Renner T."/>
            <person name="Rombauts S."/>
            <person name="Rushton P."/>
            <person name="Sanderfoot A."/>
            <person name="Schween G."/>
            <person name="Shiu S.-H."/>
            <person name="Stueber K."/>
            <person name="Theodoulou F.L."/>
            <person name="Tu H."/>
            <person name="Van de Peer Y."/>
            <person name="Verrier P.J."/>
            <person name="Waters E."/>
            <person name="Wood A."/>
            <person name="Yang L."/>
            <person name="Cove D."/>
            <person name="Cuming A."/>
            <person name="Hasebe M."/>
            <person name="Lucas S."/>
            <person name="Mishler D.B."/>
            <person name="Reski R."/>
            <person name="Grigoriev I."/>
            <person name="Quatrano R.S."/>
            <person name="Boore J.L."/>
        </authorList>
    </citation>
    <scope>NUCLEOTIDE SEQUENCE [LARGE SCALE GENOMIC DNA]</scope>
    <source>
        <strain evidence="3 4">cv. Gransden 2004</strain>
    </source>
</reference>
<dbReference type="EnsemblPlants" id="Pp3c10_17890V3.1">
    <property type="protein sequence ID" value="PAC:32902224.CDS.1"/>
    <property type="gene ID" value="Pp3c10_17890"/>
</dbReference>
<evidence type="ECO:0000313" key="2">
    <source>
        <dbReference type="EMBL" id="PNR46924.1"/>
    </source>
</evidence>
<dbReference type="InParanoid" id="A0A2K1JZG6"/>
<reference evidence="3" key="3">
    <citation type="submission" date="2020-12" db="UniProtKB">
        <authorList>
            <consortium name="EnsemblPlants"/>
        </authorList>
    </citation>
    <scope>IDENTIFICATION</scope>
</reference>
<sequence>MTKILFFLITTILTPTSSMIFQRDSPHSAQVYYYYSIQTLAPIIFLTCTQSLLKNLLTLGSHRAAIVSISIQNQRSLFLFETFQALVSYVILLSYRNLGERCVTGAICKE</sequence>
<dbReference type="Proteomes" id="UP000006727">
    <property type="component" value="Chromosome 10"/>
</dbReference>
<dbReference type="EMBL" id="ABEU02000010">
    <property type="protein sequence ID" value="PNR46924.1"/>
    <property type="molecule type" value="Genomic_DNA"/>
</dbReference>
<name>A0A2K1JZG6_PHYPA</name>
<dbReference type="AlphaFoldDB" id="A0A2K1JZG6"/>
<dbReference type="Gramene" id="Pp3c10_17890V3.1">
    <property type="protein sequence ID" value="PAC:32902224.CDS.1"/>
    <property type="gene ID" value="Pp3c10_17890"/>
</dbReference>
<keyword evidence="4" id="KW-1185">Reference proteome</keyword>
<reference evidence="2 4" key="2">
    <citation type="journal article" date="2018" name="Plant J.">
        <title>The Physcomitrella patens chromosome-scale assembly reveals moss genome structure and evolution.</title>
        <authorList>
            <person name="Lang D."/>
            <person name="Ullrich K.K."/>
            <person name="Murat F."/>
            <person name="Fuchs J."/>
            <person name="Jenkins J."/>
            <person name="Haas F.B."/>
            <person name="Piednoel M."/>
            <person name="Gundlach H."/>
            <person name="Van Bel M."/>
            <person name="Meyberg R."/>
            <person name="Vives C."/>
            <person name="Morata J."/>
            <person name="Symeonidi A."/>
            <person name="Hiss M."/>
            <person name="Muchero W."/>
            <person name="Kamisugi Y."/>
            <person name="Saleh O."/>
            <person name="Blanc G."/>
            <person name="Decker E.L."/>
            <person name="van Gessel N."/>
            <person name="Grimwood J."/>
            <person name="Hayes R.D."/>
            <person name="Graham S.W."/>
            <person name="Gunter L.E."/>
            <person name="McDaniel S.F."/>
            <person name="Hoernstein S.N.W."/>
            <person name="Larsson A."/>
            <person name="Li F.W."/>
            <person name="Perroud P.F."/>
            <person name="Phillips J."/>
            <person name="Ranjan P."/>
            <person name="Rokshar D.S."/>
            <person name="Rothfels C.J."/>
            <person name="Schneider L."/>
            <person name="Shu S."/>
            <person name="Stevenson D.W."/>
            <person name="Thummler F."/>
            <person name="Tillich M."/>
            <person name="Villarreal Aguilar J.C."/>
            <person name="Widiez T."/>
            <person name="Wong G.K."/>
            <person name="Wymore A."/>
            <person name="Zhang Y."/>
            <person name="Zimmer A.D."/>
            <person name="Quatrano R.S."/>
            <person name="Mayer K.F.X."/>
            <person name="Goodstein D."/>
            <person name="Casacuberta J.M."/>
            <person name="Vandepoele K."/>
            <person name="Reski R."/>
            <person name="Cuming A.C."/>
            <person name="Tuskan G.A."/>
            <person name="Maumus F."/>
            <person name="Salse J."/>
            <person name="Schmutz J."/>
            <person name="Rensing S.A."/>
        </authorList>
    </citation>
    <scope>NUCLEOTIDE SEQUENCE [LARGE SCALE GENOMIC DNA]</scope>
    <source>
        <strain evidence="3 4">cv. Gransden 2004</strain>
    </source>
</reference>
<feature type="chain" id="PRO_5036042945" evidence="1">
    <location>
        <begin position="19"/>
        <end position="110"/>
    </location>
</feature>
<keyword evidence="1" id="KW-0732">Signal</keyword>
<evidence type="ECO:0000256" key="1">
    <source>
        <dbReference type="SAM" id="SignalP"/>
    </source>
</evidence>